<dbReference type="Pfam" id="PF17123">
    <property type="entry name" value="zf-RING_11"/>
    <property type="match status" value="1"/>
</dbReference>
<evidence type="ECO:0000259" key="4">
    <source>
        <dbReference type="Pfam" id="PF17123"/>
    </source>
</evidence>
<evidence type="ECO:0000256" key="1">
    <source>
        <dbReference type="ARBA" id="ARBA00022771"/>
    </source>
</evidence>
<evidence type="ECO:0000256" key="2">
    <source>
        <dbReference type="ARBA" id="ARBA00022833"/>
    </source>
</evidence>
<accession>A0A423TIA9</accession>
<dbReference type="STRING" id="6689.A0A423TIA9"/>
<dbReference type="InterPro" id="IPR013083">
    <property type="entry name" value="Znf_RING/FYVE/PHD"/>
</dbReference>
<keyword evidence="1" id="KW-0863">Zinc-finger</keyword>
<dbReference type="Gene3D" id="3.30.40.10">
    <property type="entry name" value="Zinc/RING finger domain, C3HC4 (zinc finger)"/>
    <property type="match status" value="1"/>
</dbReference>
<dbReference type="GO" id="GO:0016567">
    <property type="term" value="P:protein ubiquitination"/>
    <property type="evidence" value="ECO:0007669"/>
    <property type="project" value="TreeGrafter"/>
</dbReference>
<dbReference type="GO" id="GO:0061630">
    <property type="term" value="F:ubiquitin protein ligase activity"/>
    <property type="evidence" value="ECO:0007669"/>
    <property type="project" value="TreeGrafter"/>
</dbReference>
<dbReference type="PANTHER" id="PTHR46171:SF3">
    <property type="entry name" value="GH10160P"/>
    <property type="match status" value="1"/>
</dbReference>
<dbReference type="GO" id="GO:0008270">
    <property type="term" value="F:zinc ion binding"/>
    <property type="evidence" value="ECO:0007669"/>
    <property type="project" value="UniProtKB-KW"/>
</dbReference>
<name>A0A423TIA9_PENVA</name>
<reference evidence="5 6" key="1">
    <citation type="submission" date="2018-04" db="EMBL/GenBank/DDBJ databases">
        <authorList>
            <person name="Zhang X."/>
            <person name="Yuan J."/>
            <person name="Li F."/>
            <person name="Xiang J."/>
        </authorList>
    </citation>
    <scope>NUCLEOTIDE SEQUENCE [LARGE SCALE GENOMIC DNA]</scope>
    <source>
        <tissue evidence="5">Muscle</tissue>
    </source>
</reference>
<keyword evidence="2" id="KW-0862">Zinc</keyword>
<feature type="domain" description="RING-type" evidence="4">
    <location>
        <begin position="304"/>
        <end position="331"/>
    </location>
</feature>
<reference evidence="5 6" key="2">
    <citation type="submission" date="2019-01" db="EMBL/GenBank/DDBJ databases">
        <title>The decoding of complex shrimp genome reveals the adaptation for benthos swimmer, frequently molting mechanism and breeding impact on genome.</title>
        <authorList>
            <person name="Sun Y."/>
            <person name="Gao Y."/>
            <person name="Yu Y."/>
        </authorList>
    </citation>
    <scope>NUCLEOTIDE SEQUENCE [LARGE SCALE GENOMIC DNA]</scope>
    <source>
        <tissue evidence="5">Muscle</tissue>
    </source>
</reference>
<dbReference type="AlphaFoldDB" id="A0A423TIA9"/>
<dbReference type="OrthoDB" id="1714475at2759"/>
<feature type="region of interest" description="Disordered" evidence="3">
    <location>
        <begin position="134"/>
        <end position="220"/>
    </location>
</feature>
<feature type="non-terminal residue" evidence="5">
    <location>
        <position position="336"/>
    </location>
</feature>
<sequence>MMCATPTQPHHTHHLNTSHVQTSPHQMSGASGGTYGNVPRLHHCNVHSFLCSNPPLHHQYQMNGGCLGPQHHYAPMVPPGHHAAGPLLAPPGTPQLMAATPQPPHTHTSLYSQAPMGVAPPQAVPTQLTAVPGQLSAAPQSLGASSGSGGGARGASVDMLGRGLYRGPGQGHVLGRMRGPRGSSGSSLGSTRRSSSSWRGNTMPPAAPPPPPPPPLPSAAAAAATYPGILLHFLAMLSHPSLHQYSMVDPVPAEAPDTENYEALLHLAERLGEAKPRGLLKTVIDQLPSYRYTGEKSDTKQTTCVICMCDFELRQMLRVLPCLHEFHTKCVDKWLK</sequence>
<evidence type="ECO:0000256" key="3">
    <source>
        <dbReference type="SAM" id="MobiDB-lite"/>
    </source>
</evidence>
<evidence type="ECO:0000313" key="6">
    <source>
        <dbReference type="Proteomes" id="UP000283509"/>
    </source>
</evidence>
<gene>
    <name evidence="5" type="ORF">C7M84_005308</name>
</gene>
<dbReference type="PANTHER" id="PTHR46171">
    <property type="entry name" value="GH10160P"/>
    <property type="match status" value="1"/>
</dbReference>
<dbReference type="Proteomes" id="UP000283509">
    <property type="component" value="Unassembled WGS sequence"/>
</dbReference>
<comment type="caution">
    <text evidence="5">The sequence shown here is derived from an EMBL/GenBank/DDBJ whole genome shotgun (WGS) entry which is preliminary data.</text>
</comment>
<dbReference type="EMBL" id="QCYY01001692">
    <property type="protein sequence ID" value="ROT76127.1"/>
    <property type="molecule type" value="Genomic_DNA"/>
</dbReference>
<dbReference type="SUPFAM" id="SSF57850">
    <property type="entry name" value="RING/U-box"/>
    <property type="match status" value="1"/>
</dbReference>
<feature type="region of interest" description="Disordered" evidence="3">
    <location>
        <begin position="1"/>
        <end position="34"/>
    </location>
</feature>
<dbReference type="InterPro" id="IPR001841">
    <property type="entry name" value="Znf_RING"/>
</dbReference>
<protein>
    <submittedName>
        <fullName evidence="5">Putative E3 ubiquitin-protein ligase RNF38 isoform X2</fullName>
    </submittedName>
</protein>
<proteinExistence type="predicted"/>
<organism evidence="5 6">
    <name type="scientific">Penaeus vannamei</name>
    <name type="common">Whiteleg shrimp</name>
    <name type="synonym">Litopenaeus vannamei</name>
    <dbReference type="NCBI Taxonomy" id="6689"/>
    <lineage>
        <taxon>Eukaryota</taxon>
        <taxon>Metazoa</taxon>
        <taxon>Ecdysozoa</taxon>
        <taxon>Arthropoda</taxon>
        <taxon>Crustacea</taxon>
        <taxon>Multicrustacea</taxon>
        <taxon>Malacostraca</taxon>
        <taxon>Eumalacostraca</taxon>
        <taxon>Eucarida</taxon>
        <taxon>Decapoda</taxon>
        <taxon>Dendrobranchiata</taxon>
        <taxon>Penaeoidea</taxon>
        <taxon>Penaeidae</taxon>
        <taxon>Penaeus</taxon>
    </lineage>
</organism>
<feature type="compositionally biased region" description="Pro residues" evidence="3">
    <location>
        <begin position="205"/>
        <end position="217"/>
    </location>
</feature>
<keyword evidence="1" id="KW-0479">Metal-binding</keyword>
<evidence type="ECO:0000313" key="5">
    <source>
        <dbReference type="EMBL" id="ROT76127.1"/>
    </source>
</evidence>
<feature type="compositionally biased region" description="Low complexity" evidence="3">
    <location>
        <begin position="176"/>
        <end position="200"/>
    </location>
</feature>
<keyword evidence="6" id="KW-1185">Reference proteome</keyword>
<feature type="compositionally biased region" description="Low complexity" evidence="3">
    <location>
        <begin position="136"/>
        <end position="145"/>
    </location>
</feature>
<feature type="compositionally biased region" description="Polar residues" evidence="3">
    <location>
        <begin position="17"/>
        <end position="29"/>
    </location>
</feature>